<feature type="transmembrane region" description="Helical" evidence="2">
    <location>
        <begin position="398"/>
        <end position="417"/>
    </location>
</feature>
<proteinExistence type="predicted"/>
<protein>
    <recommendedName>
        <fullName evidence="5">Autophagy-related protein 9</fullName>
    </recommendedName>
</protein>
<comment type="caution">
    <text evidence="3">The sequence shown here is derived from an EMBL/GenBank/DDBJ whole genome shotgun (WGS) entry which is preliminary data.</text>
</comment>
<organism evidence="3 4">
    <name type="scientific">Prorocentrum cordatum</name>
    <dbReference type="NCBI Taxonomy" id="2364126"/>
    <lineage>
        <taxon>Eukaryota</taxon>
        <taxon>Sar</taxon>
        <taxon>Alveolata</taxon>
        <taxon>Dinophyceae</taxon>
        <taxon>Prorocentrales</taxon>
        <taxon>Prorocentraceae</taxon>
        <taxon>Prorocentrum</taxon>
    </lineage>
</organism>
<keyword evidence="2" id="KW-0472">Membrane</keyword>
<evidence type="ECO:0000313" key="4">
    <source>
        <dbReference type="Proteomes" id="UP001189429"/>
    </source>
</evidence>
<evidence type="ECO:0008006" key="5">
    <source>
        <dbReference type="Google" id="ProtNLM"/>
    </source>
</evidence>
<sequence>MAAATLVHPRAGLLPNAAPPAANNVVVISNAAGARDPGRATSGLAGGSSAADARPALSAAEFEALEAMSTFPTQEAVPPAQAHGAAVGATSPGLNVQDISRLVANEIQTHTATITAQVQTVVTNTMVAVQGTIVSQLQQHFEPTAPKQIRREQQSKRLAAICAEKVPNLTWSAIRPRGLVQADGQPVVEVGVRGATEPSRLLWNQVVVAQLNIDREAIDSAFLRAYAGYDTSTWTSFISYPLGRFLRLPPNVWLTAESSDSTFADMVKKFVFSTFTIMIFPLIIVSVFVGIGMLARDGLLLTSVGIPDFVFRSRHYPEVLHEYMSCVNWDAMGSYDRWALTKDLMVLSGAPAILSQPVPQFSPLLLFCLKPWMLQLWWTVLPNPWMEMVQLLVKAPGWLEILLTWLLLCLIIGLVCFKPNLFLLTNSPLISLCTSLAMNVLSGAPAILSQPVPQFSPLLLFCLKPWMLQLWWTVLPNPWMEMVQLLVKAPGWLEILLTWLLLCLIIGLVCFKPNLFLLTNSPLISLCTSLAMNVLCFLSRRRLTCGHEDAAERMPCFLSYDVQAAFPSMNWQWIAAVLLHHCLPAGYICAIWALYHDLQVSAWFGDEFRYLFQVSAGVAQGRPLSGTLWALCFDAFLFHIAEGIDASEPPCDHLDAGACADDVGVVLPCLSQAARGTICAVITMSVDATVSDGLAGTRGVSLSVKSAMTDFGVLSPRALRRSTGAEASSRGSQQEAEPWEEKLDRSERDICAALQPSVPAVTLVLPRPDPASFAAQLAQPGYRPLVQGLPPRDEPRLPAVAAAPSARAAWPGGPRAAASLGHQLAWPLIAAAASACLAVGVGHLRLGLLAGPALAASASACLCTLGLARTWRDRADANFGMLSRSICKARDAAARSVDAVEGLLLRPVQRLQGLVDVMVEEQQPAFARMQEHEAALKEQGSDPTWRAPNPASLKRPLCGPRGCLVSLRRELREVRHELLEYFDQSMSSQLSGRIATEHAAFERYVVHLPVFAALTLNMTLSVVQVVLAAGLAAPGTSEVASAPVGPRPANIAAVLAPATRRLLNSGATDSGPGEEILQCLRPAVVQAALCLAQVAAAFALSRGPPACAVAIAKISSLEVELNTRVNRFQEQVSGVTTWSRARGDLIAGCWSSNWAPRSQTSRRRPRSSSRNSENACEGSGWMRSASVVPTSCTTWRSRP</sequence>
<feature type="transmembrane region" description="Helical" evidence="2">
    <location>
        <begin position="515"/>
        <end position="538"/>
    </location>
</feature>
<evidence type="ECO:0000313" key="3">
    <source>
        <dbReference type="EMBL" id="CAK0797625.1"/>
    </source>
</evidence>
<reference evidence="3" key="1">
    <citation type="submission" date="2023-10" db="EMBL/GenBank/DDBJ databases">
        <authorList>
            <person name="Chen Y."/>
            <person name="Shah S."/>
            <person name="Dougan E. K."/>
            <person name="Thang M."/>
            <person name="Chan C."/>
        </authorList>
    </citation>
    <scope>NUCLEOTIDE SEQUENCE [LARGE SCALE GENOMIC DNA]</scope>
</reference>
<evidence type="ECO:0000256" key="1">
    <source>
        <dbReference type="SAM" id="MobiDB-lite"/>
    </source>
</evidence>
<name>A0ABN9Q3R0_9DINO</name>
<gene>
    <name evidence="3" type="ORF">PCOR1329_LOCUS6654</name>
</gene>
<feature type="compositionally biased region" description="Polar residues" evidence="1">
    <location>
        <begin position="725"/>
        <end position="735"/>
    </location>
</feature>
<feature type="region of interest" description="Disordered" evidence="1">
    <location>
        <begin position="722"/>
        <end position="744"/>
    </location>
</feature>
<feature type="region of interest" description="Disordered" evidence="1">
    <location>
        <begin position="1155"/>
        <end position="1178"/>
    </location>
</feature>
<feature type="transmembrane region" description="Helical" evidence="2">
    <location>
        <begin position="270"/>
        <end position="295"/>
    </location>
</feature>
<evidence type="ECO:0000256" key="2">
    <source>
        <dbReference type="SAM" id="Phobius"/>
    </source>
</evidence>
<feature type="transmembrane region" description="Helical" evidence="2">
    <location>
        <begin position="485"/>
        <end position="509"/>
    </location>
</feature>
<dbReference type="EMBL" id="CAUYUJ010001781">
    <property type="protein sequence ID" value="CAK0797625.1"/>
    <property type="molecule type" value="Genomic_DNA"/>
</dbReference>
<dbReference type="Proteomes" id="UP001189429">
    <property type="component" value="Unassembled WGS sequence"/>
</dbReference>
<accession>A0ABN9Q3R0</accession>
<keyword evidence="4" id="KW-1185">Reference proteome</keyword>
<keyword evidence="2" id="KW-0812">Transmembrane</keyword>
<keyword evidence="2" id="KW-1133">Transmembrane helix</keyword>